<comment type="caution">
    <text evidence="2">The sequence shown here is derived from an EMBL/GenBank/DDBJ whole genome shotgun (WGS) entry which is preliminary data.</text>
</comment>
<dbReference type="Proteomes" id="UP001054945">
    <property type="component" value="Unassembled WGS sequence"/>
</dbReference>
<gene>
    <name evidence="2" type="ORF">CEXT_504681</name>
</gene>
<organism evidence="2 3">
    <name type="scientific">Caerostris extrusa</name>
    <name type="common">Bark spider</name>
    <name type="synonym">Caerostris bankana</name>
    <dbReference type="NCBI Taxonomy" id="172846"/>
    <lineage>
        <taxon>Eukaryota</taxon>
        <taxon>Metazoa</taxon>
        <taxon>Ecdysozoa</taxon>
        <taxon>Arthropoda</taxon>
        <taxon>Chelicerata</taxon>
        <taxon>Arachnida</taxon>
        <taxon>Araneae</taxon>
        <taxon>Araneomorphae</taxon>
        <taxon>Entelegynae</taxon>
        <taxon>Araneoidea</taxon>
        <taxon>Araneidae</taxon>
        <taxon>Caerostris</taxon>
    </lineage>
</organism>
<name>A0AAV4W3Y7_CAEEX</name>
<evidence type="ECO:0000313" key="3">
    <source>
        <dbReference type="Proteomes" id="UP001054945"/>
    </source>
</evidence>
<feature type="compositionally biased region" description="Basic residues" evidence="1">
    <location>
        <begin position="97"/>
        <end position="108"/>
    </location>
</feature>
<sequence length="108" mass="11812">MESLHGVGKNNPCYNTATIAAAQRKPIVWKEKSGPAPTPDPEPIAPPPPEPEPVMNPSLLPTPTRGRSRARRARYASVGMGYGRGRAGEPAWPPSQRGRRGTRRRSMY</sequence>
<evidence type="ECO:0000313" key="2">
    <source>
        <dbReference type="EMBL" id="GIY76353.1"/>
    </source>
</evidence>
<protein>
    <submittedName>
        <fullName evidence="2">Uncharacterized protein</fullName>
    </submittedName>
</protein>
<dbReference type="AlphaFoldDB" id="A0AAV4W3Y7"/>
<keyword evidence="3" id="KW-1185">Reference proteome</keyword>
<dbReference type="EMBL" id="BPLR01015477">
    <property type="protein sequence ID" value="GIY76353.1"/>
    <property type="molecule type" value="Genomic_DNA"/>
</dbReference>
<proteinExistence type="predicted"/>
<reference evidence="2 3" key="1">
    <citation type="submission" date="2021-06" db="EMBL/GenBank/DDBJ databases">
        <title>Caerostris extrusa draft genome.</title>
        <authorList>
            <person name="Kono N."/>
            <person name="Arakawa K."/>
        </authorList>
    </citation>
    <scope>NUCLEOTIDE SEQUENCE [LARGE SCALE GENOMIC DNA]</scope>
</reference>
<feature type="compositionally biased region" description="Pro residues" evidence="1">
    <location>
        <begin position="36"/>
        <end position="54"/>
    </location>
</feature>
<feature type="region of interest" description="Disordered" evidence="1">
    <location>
        <begin position="1"/>
        <end position="108"/>
    </location>
</feature>
<evidence type="ECO:0000256" key="1">
    <source>
        <dbReference type="SAM" id="MobiDB-lite"/>
    </source>
</evidence>
<accession>A0AAV4W3Y7</accession>